<feature type="transmembrane region" description="Helical" evidence="1">
    <location>
        <begin position="18"/>
        <end position="36"/>
    </location>
</feature>
<organism evidence="2 3">
    <name type="scientific">Paraclostridium bifermentans</name>
    <name type="common">Clostridium bifermentans</name>
    <dbReference type="NCBI Taxonomy" id="1490"/>
    <lineage>
        <taxon>Bacteria</taxon>
        <taxon>Bacillati</taxon>
        <taxon>Bacillota</taxon>
        <taxon>Clostridia</taxon>
        <taxon>Peptostreptococcales</taxon>
        <taxon>Peptostreptococcaceae</taxon>
        <taxon>Paraclostridium</taxon>
    </lineage>
</organism>
<gene>
    <name evidence="2" type="ORF">QJS64_15140</name>
</gene>
<evidence type="ECO:0000256" key="1">
    <source>
        <dbReference type="SAM" id="Phobius"/>
    </source>
</evidence>
<name>A0ABY8R3A4_PARBF</name>
<sequence>MLETLFTNLEIVKLLPKISIAIGVVSTLKGIGAYTIKSKKKKKQERERIANKKRKARTL</sequence>
<evidence type="ECO:0000313" key="3">
    <source>
        <dbReference type="Proteomes" id="UP001239169"/>
    </source>
</evidence>
<keyword evidence="1" id="KW-1133">Transmembrane helix</keyword>
<accession>A0ABY8R3A4</accession>
<keyword evidence="1" id="KW-0812">Transmembrane</keyword>
<keyword evidence="3" id="KW-1185">Reference proteome</keyword>
<dbReference type="Proteomes" id="UP001239169">
    <property type="component" value="Chromosome"/>
</dbReference>
<dbReference type="EMBL" id="CP124685">
    <property type="protein sequence ID" value="WGX75336.1"/>
    <property type="molecule type" value="Genomic_DNA"/>
</dbReference>
<evidence type="ECO:0000313" key="2">
    <source>
        <dbReference type="EMBL" id="WGX75336.1"/>
    </source>
</evidence>
<keyword evidence="1" id="KW-0472">Membrane</keyword>
<proteinExistence type="predicted"/>
<reference evidence="2 3" key="1">
    <citation type="submission" date="2023-04" db="EMBL/GenBank/DDBJ databases">
        <title>Bacteria Genome Submission.</title>
        <authorList>
            <person name="Isaac P."/>
        </authorList>
    </citation>
    <scope>NUCLEOTIDE SEQUENCE [LARGE SCALE GENOMIC DNA]</scope>
    <source>
        <strain evidence="2 3">SampleS7P1</strain>
    </source>
</reference>
<protein>
    <submittedName>
        <fullName evidence="2">Uncharacterized protein</fullName>
    </submittedName>
</protein>